<keyword evidence="12" id="KW-0479">Metal-binding</keyword>
<keyword evidence="8" id="KW-0206">Cytoskeleton</keyword>
<dbReference type="InterPro" id="IPR001611">
    <property type="entry name" value="Leu-rich_rpt"/>
</dbReference>
<keyword evidence="9" id="KW-0966">Cell projection</keyword>
<evidence type="ECO:0000256" key="3">
    <source>
        <dbReference type="ARBA" id="ARBA00022614"/>
    </source>
</evidence>
<evidence type="ECO:0000256" key="5">
    <source>
        <dbReference type="ARBA" id="ARBA00022737"/>
    </source>
</evidence>
<gene>
    <name evidence="15" type="ORF">PHMEG_00017516</name>
</gene>
<evidence type="ECO:0000259" key="14">
    <source>
        <dbReference type="PROSITE" id="PS50114"/>
    </source>
</evidence>
<feature type="domain" description="GATA-type" evidence="14">
    <location>
        <begin position="1"/>
        <end position="29"/>
    </location>
</feature>
<keyword evidence="16" id="KW-1185">Reference proteome</keyword>
<evidence type="ECO:0000256" key="4">
    <source>
        <dbReference type="ARBA" id="ARBA00022701"/>
    </source>
</evidence>
<dbReference type="PROSITE" id="PS50114">
    <property type="entry name" value="GATA_ZN_FINGER_2"/>
    <property type="match status" value="1"/>
</dbReference>
<evidence type="ECO:0000256" key="2">
    <source>
        <dbReference type="ARBA" id="ARBA00022490"/>
    </source>
</evidence>
<name>A0A225VW42_9STRA</name>
<dbReference type="OrthoDB" id="266138at2759"/>
<dbReference type="STRING" id="4795.A0A225VW42"/>
<evidence type="ECO:0000256" key="10">
    <source>
        <dbReference type="ARBA" id="ARBA00049659"/>
    </source>
</evidence>
<reference evidence="16" key="1">
    <citation type="submission" date="2017-03" db="EMBL/GenBank/DDBJ databases">
        <title>Phytopthora megakarya and P. palmivora, two closely related causual agents of cacao black pod achieved similar genome size and gene model numbers by different mechanisms.</title>
        <authorList>
            <person name="Ali S."/>
            <person name="Shao J."/>
            <person name="Larry D.J."/>
            <person name="Kronmiller B."/>
            <person name="Shen D."/>
            <person name="Strem M.D."/>
            <person name="Melnick R.L."/>
            <person name="Guiltinan M.J."/>
            <person name="Tyler B.M."/>
            <person name="Meinhardt L.W."/>
            <person name="Bailey B.A."/>
        </authorList>
    </citation>
    <scope>NUCLEOTIDE SEQUENCE [LARGE SCALE GENOMIC DNA]</scope>
    <source>
        <strain evidence="16">zdho120</strain>
    </source>
</reference>
<dbReference type="GO" id="GO:0030286">
    <property type="term" value="C:dynein complex"/>
    <property type="evidence" value="ECO:0007669"/>
    <property type="project" value="UniProtKB-KW"/>
</dbReference>
<dbReference type="SMART" id="SM00365">
    <property type="entry name" value="LRR_SD22"/>
    <property type="match status" value="4"/>
</dbReference>
<dbReference type="Proteomes" id="UP000198211">
    <property type="component" value="Unassembled WGS sequence"/>
</dbReference>
<dbReference type="GO" id="GO:0005930">
    <property type="term" value="C:axoneme"/>
    <property type="evidence" value="ECO:0007669"/>
    <property type="project" value="UniProtKB-SubCell"/>
</dbReference>
<dbReference type="Gene3D" id="3.80.10.10">
    <property type="entry name" value="Ribonuclease Inhibitor"/>
    <property type="match status" value="1"/>
</dbReference>
<feature type="compositionally biased region" description="Basic residues" evidence="13">
    <location>
        <begin position="59"/>
        <end position="76"/>
    </location>
</feature>
<keyword evidence="2" id="KW-0963">Cytoplasm</keyword>
<dbReference type="InterPro" id="IPR032675">
    <property type="entry name" value="LRR_dom_sf"/>
</dbReference>
<evidence type="ECO:0000256" key="6">
    <source>
        <dbReference type="ARBA" id="ARBA00023017"/>
    </source>
</evidence>
<dbReference type="GO" id="GO:0006355">
    <property type="term" value="P:regulation of DNA-templated transcription"/>
    <property type="evidence" value="ECO:0007669"/>
    <property type="project" value="InterPro"/>
</dbReference>
<evidence type="ECO:0000313" key="16">
    <source>
        <dbReference type="Proteomes" id="UP000198211"/>
    </source>
</evidence>
<dbReference type="InterPro" id="IPR025875">
    <property type="entry name" value="Leu-rich_rpt_4"/>
</dbReference>
<keyword evidence="12" id="KW-0862">Zinc</keyword>
<evidence type="ECO:0000256" key="12">
    <source>
        <dbReference type="PROSITE-ProRule" id="PRU00094"/>
    </source>
</evidence>
<dbReference type="GO" id="GO:0005874">
    <property type="term" value="C:microtubule"/>
    <property type="evidence" value="ECO:0007669"/>
    <property type="project" value="UniProtKB-KW"/>
</dbReference>
<dbReference type="Pfam" id="PF20644">
    <property type="entry name" value="Rrn7_cyclin_N"/>
    <property type="match status" value="1"/>
</dbReference>
<evidence type="ECO:0000256" key="11">
    <source>
        <dbReference type="ARBA" id="ARBA00049760"/>
    </source>
</evidence>
<keyword evidence="6" id="KW-0243">Dynein</keyword>
<evidence type="ECO:0000313" key="15">
    <source>
        <dbReference type="EMBL" id="OWZ09731.1"/>
    </source>
</evidence>
<feature type="region of interest" description="Disordered" evidence="13">
    <location>
        <begin position="59"/>
        <end position="86"/>
    </location>
</feature>
<dbReference type="InterPro" id="IPR000679">
    <property type="entry name" value="Znf_GATA"/>
</dbReference>
<comment type="caution">
    <text evidence="15">The sequence shown here is derived from an EMBL/GenBank/DDBJ whole genome shotgun (WGS) entry which is preliminary data.</text>
</comment>
<comment type="subcellular location">
    <subcellularLocation>
        <location evidence="1">Cytoplasm</location>
        <location evidence="1">Cytoskeleton</location>
        <location evidence="1">Cilium axoneme</location>
    </subcellularLocation>
</comment>
<dbReference type="GO" id="GO:0043565">
    <property type="term" value="F:sequence-specific DNA binding"/>
    <property type="evidence" value="ECO:0007669"/>
    <property type="project" value="InterPro"/>
</dbReference>
<proteinExistence type="inferred from homology"/>
<keyword evidence="12" id="KW-0863">Zinc-finger</keyword>
<dbReference type="EMBL" id="NBNE01002680">
    <property type="protein sequence ID" value="OWZ09731.1"/>
    <property type="molecule type" value="Genomic_DNA"/>
</dbReference>
<comment type="similarity">
    <text evidence="10">Belongs to the dynein light chain LC1-type family.</text>
</comment>
<feature type="region of interest" description="Disordered" evidence="13">
    <location>
        <begin position="187"/>
        <end position="209"/>
    </location>
</feature>
<evidence type="ECO:0000256" key="8">
    <source>
        <dbReference type="ARBA" id="ARBA00023212"/>
    </source>
</evidence>
<sequence length="867" mass="99695">MLECQNCGAVGDAFFSENYFGEMVCELCGTQSFLQARNETQDAEDMCLDVTTIHRTLRERVSHRKKRQTSNTKQKKPKEGQKETPTLPPLLDCVLATQMVLDAMARALVKRVGSHTFPAEAYPKAVKELWFKFLKTWGVKGTKPLLRCYNEFFLYYTKEEEKTLDPAVTLDLLEQWDAEWEVKRMDEDQKKEEQVKREEELKLRKDKERKRPKKKKYPYVRARMFDTLSKFSIVDMIGILMLASRVLNLGLLPSDFADWVATGVIPYHNSLATCCSDVPDVRDSVKFIAGFFQSLMKRHKATAVHIAYSAHHLQYQMGLRLPPLNVPLAVHRLCATMGFPGEVYRNFQWITGFMNVKGELPELPLMLQAEVDGYPRFKLKHSKKDRAKVETVLESEIDIVAHLVVAIKMCANWHEWIYERQHSEGQNEGDERKAPPVIAVHDAHLLPRRDLDAYAQFARQIFIDPDKSGVLKGFKEHVGHLERISRPDELSDTQRGQSKGLKQNDVYAYPAIHVDGILAETDSDIEERMKRLRSQENTSELPHSNDGEHNYDAFFYPVFCYRTHRTALHPVFDKLLEMLCRKINAPMGSVFYRLAQLDRRMESLIYHFERTKFHVGMLKEGRAKWNAIAQLDRRMESLIYHFERTKFHVGMLKEGRAKWNATQDKKTTIHASSPEKKKRKTTCAQAIKAWEAKNSASAEESAVIKLYCQMPPIAKLDNSLNTLKNCEQLALSTNAIDRLIPLSGMKKLRILSLGRNQIKKIEKLDDVSDTLEELWLSYNVIATLDGLSGLTNLTTLYVSNNLIKSWDELDKLASLPKLRDVLFTGNPIYENLSKEDARLNVLKRIPKVAKIDGDMVKQTERDAALGQ</sequence>
<evidence type="ECO:0000256" key="13">
    <source>
        <dbReference type="SAM" id="MobiDB-lite"/>
    </source>
</evidence>
<dbReference type="AlphaFoldDB" id="A0A225VW42"/>
<evidence type="ECO:0000256" key="1">
    <source>
        <dbReference type="ARBA" id="ARBA00004430"/>
    </source>
</evidence>
<feature type="compositionally biased region" description="Basic and acidic residues" evidence="13">
    <location>
        <begin position="187"/>
        <end position="206"/>
    </location>
</feature>
<dbReference type="InterPro" id="IPR048540">
    <property type="entry name" value="Rrn7_cyclin_N"/>
</dbReference>
<evidence type="ECO:0000256" key="9">
    <source>
        <dbReference type="ARBA" id="ARBA00023273"/>
    </source>
</evidence>
<protein>
    <recommendedName>
        <fullName evidence="11">Dynein axonemal light chain 1</fullName>
    </recommendedName>
</protein>
<dbReference type="GO" id="GO:0008270">
    <property type="term" value="F:zinc ion binding"/>
    <property type="evidence" value="ECO:0007669"/>
    <property type="project" value="UniProtKB-KW"/>
</dbReference>
<dbReference type="PANTHER" id="PTHR15454">
    <property type="entry name" value="NISCHARIN RELATED"/>
    <property type="match status" value="1"/>
</dbReference>
<dbReference type="FunFam" id="3.80.10.10:FF:000049">
    <property type="entry name" value="Dynein light chain 1"/>
    <property type="match status" value="1"/>
</dbReference>
<keyword evidence="5" id="KW-0677">Repeat</keyword>
<dbReference type="Pfam" id="PF12799">
    <property type="entry name" value="LRR_4"/>
    <property type="match status" value="1"/>
</dbReference>
<evidence type="ECO:0000256" key="7">
    <source>
        <dbReference type="ARBA" id="ARBA00023175"/>
    </source>
</evidence>
<organism evidence="15 16">
    <name type="scientific">Phytophthora megakarya</name>
    <dbReference type="NCBI Taxonomy" id="4795"/>
    <lineage>
        <taxon>Eukaryota</taxon>
        <taxon>Sar</taxon>
        <taxon>Stramenopiles</taxon>
        <taxon>Oomycota</taxon>
        <taxon>Peronosporomycetes</taxon>
        <taxon>Peronosporales</taxon>
        <taxon>Peronosporaceae</taxon>
        <taxon>Phytophthora</taxon>
    </lineage>
</organism>
<dbReference type="PANTHER" id="PTHR15454:SF73">
    <property type="entry name" value="DYNEIN AXONEMAL LIGHT CHAIN 1"/>
    <property type="match status" value="1"/>
</dbReference>
<keyword evidence="3" id="KW-0433">Leucine-rich repeat</keyword>
<dbReference type="SUPFAM" id="SSF52058">
    <property type="entry name" value="L domain-like"/>
    <property type="match status" value="1"/>
</dbReference>
<keyword evidence="4" id="KW-0493">Microtubule</keyword>
<dbReference type="PROSITE" id="PS51450">
    <property type="entry name" value="LRR"/>
    <property type="match status" value="3"/>
</dbReference>
<accession>A0A225VW42</accession>
<keyword evidence="7" id="KW-0505">Motor protein</keyword>